<feature type="non-terminal residue" evidence="1">
    <location>
        <position position="39"/>
    </location>
</feature>
<gene>
    <name evidence="1" type="ORF">Tci_657616</name>
</gene>
<sequence length="39" mass="4473">MKCWNGAIEATTGMEDKEVIKVFGWLLGNFMEVIDVHEM</sequence>
<proteinExistence type="predicted"/>
<evidence type="ECO:0000313" key="1">
    <source>
        <dbReference type="EMBL" id="GFA85644.1"/>
    </source>
</evidence>
<name>A0A699KDE4_TANCI</name>
<organism evidence="1">
    <name type="scientific">Tanacetum cinerariifolium</name>
    <name type="common">Dalmatian daisy</name>
    <name type="synonym">Chrysanthemum cinerariifolium</name>
    <dbReference type="NCBI Taxonomy" id="118510"/>
    <lineage>
        <taxon>Eukaryota</taxon>
        <taxon>Viridiplantae</taxon>
        <taxon>Streptophyta</taxon>
        <taxon>Embryophyta</taxon>
        <taxon>Tracheophyta</taxon>
        <taxon>Spermatophyta</taxon>
        <taxon>Magnoliopsida</taxon>
        <taxon>eudicotyledons</taxon>
        <taxon>Gunneridae</taxon>
        <taxon>Pentapetalae</taxon>
        <taxon>asterids</taxon>
        <taxon>campanulids</taxon>
        <taxon>Asterales</taxon>
        <taxon>Asteraceae</taxon>
        <taxon>Asteroideae</taxon>
        <taxon>Anthemideae</taxon>
        <taxon>Anthemidinae</taxon>
        <taxon>Tanacetum</taxon>
    </lineage>
</organism>
<comment type="caution">
    <text evidence="1">The sequence shown here is derived from an EMBL/GenBank/DDBJ whole genome shotgun (WGS) entry which is preliminary data.</text>
</comment>
<dbReference type="EMBL" id="BKCJ010501438">
    <property type="protein sequence ID" value="GFA85644.1"/>
    <property type="molecule type" value="Genomic_DNA"/>
</dbReference>
<dbReference type="AlphaFoldDB" id="A0A699KDE4"/>
<accession>A0A699KDE4</accession>
<reference evidence="1" key="1">
    <citation type="journal article" date="2019" name="Sci. Rep.">
        <title>Draft genome of Tanacetum cinerariifolium, the natural source of mosquito coil.</title>
        <authorList>
            <person name="Yamashiro T."/>
            <person name="Shiraishi A."/>
            <person name="Satake H."/>
            <person name="Nakayama K."/>
        </authorList>
    </citation>
    <scope>NUCLEOTIDE SEQUENCE</scope>
</reference>
<protein>
    <submittedName>
        <fullName evidence="1">Uncharacterized protein</fullName>
    </submittedName>
</protein>